<dbReference type="Gene3D" id="3.40.50.720">
    <property type="entry name" value="NAD(P)-binding Rossmann-like Domain"/>
    <property type="match status" value="1"/>
</dbReference>
<comment type="similarity">
    <text evidence="1">Belongs to the NAD(P)-dependent epimerase/dehydratase family.</text>
</comment>
<protein>
    <submittedName>
        <fullName evidence="3">GDP-mannose 4,6-dehydratase</fullName>
        <ecNumber evidence="3">4.2.1.47</ecNumber>
    </submittedName>
</protein>
<dbReference type="SUPFAM" id="SSF51735">
    <property type="entry name" value="NAD(P)-binding Rossmann-fold domains"/>
    <property type="match status" value="1"/>
</dbReference>
<accession>A0A9Y1BNR3</accession>
<dbReference type="Proteomes" id="UP001201020">
    <property type="component" value="Chromosome"/>
</dbReference>
<organism evidence="3">
    <name type="scientific">Candidatus Heimdallarchaeum aukensis</name>
    <dbReference type="NCBI Taxonomy" id="2876573"/>
    <lineage>
        <taxon>Archaea</taxon>
        <taxon>Promethearchaeati</taxon>
        <taxon>Candidatus Heimdallarchaeota</taxon>
        <taxon>Candidatus Heimdallarchaeia (ex Rinke et al. 2021) (nom. nud.)</taxon>
        <taxon>Candidatus Heimdallarchaeales</taxon>
        <taxon>Candidatus Heimdallarchaeaceae</taxon>
        <taxon>Candidatus Heimdallarchaeum</taxon>
    </lineage>
</organism>
<gene>
    <name evidence="3" type="ORF">K9W45_03705</name>
</gene>
<proteinExistence type="inferred from homology"/>
<evidence type="ECO:0000256" key="1">
    <source>
        <dbReference type="ARBA" id="ARBA00007637"/>
    </source>
</evidence>
<evidence type="ECO:0000313" key="3">
    <source>
        <dbReference type="EMBL" id="UJG42186.1"/>
    </source>
</evidence>
<reference evidence="3" key="1">
    <citation type="journal article" date="2022" name="Nat. Microbiol.">
        <title>Unique mobile elements and scalable gene flow at the prokaryote-eukaryote boundary revealed by circularized Asgard archaea genomes.</title>
        <authorList>
            <person name="Wu F."/>
            <person name="Speth D.R."/>
            <person name="Philosof A."/>
            <person name="Cremiere A."/>
            <person name="Narayanan A."/>
            <person name="Barco R.A."/>
            <person name="Connon S.A."/>
            <person name="Amend J.P."/>
            <person name="Antoshechkin I.A."/>
            <person name="Orphan V.J."/>
        </authorList>
    </citation>
    <scope>NUCLEOTIDE SEQUENCE</scope>
    <source>
        <strain evidence="3">PM71</strain>
    </source>
</reference>
<dbReference type="GO" id="GO:0008446">
    <property type="term" value="F:GDP-mannose 4,6-dehydratase activity"/>
    <property type="evidence" value="ECO:0007669"/>
    <property type="project" value="UniProtKB-EC"/>
</dbReference>
<dbReference type="PANTHER" id="PTHR43725">
    <property type="entry name" value="UDP-GLUCOSE 4-EPIMERASE"/>
    <property type="match status" value="1"/>
</dbReference>
<feature type="domain" description="NAD(P)-binding" evidence="2">
    <location>
        <begin position="2"/>
        <end position="72"/>
    </location>
</feature>
<dbReference type="EC" id="4.2.1.47" evidence="3"/>
<name>A0A9Y1BNR3_9ARCH</name>
<dbReference type="InterPro" id="IPR036291">
    <property type="entry name" value="NAD(P)-bd_dom_sf"/>
</dbReference>
<dbReference type="GO" id="GO:0033499">
    <property type="term" value="P:galactose catabolic process via UDP-galactose, Leloir pathway"/>
    <property type="evidence" value="ECO:0007669"/>
    <property type="project" value="TreeGrafter"/>
</dbReference>
<dbReference type="PANTHER" id="PTHR43725:SF53">
    <property type="entry name" value="UDP-ARABINOSE 4-EPIMERASE 1"/>
    <property type="match status" value="1"/>
</dbReference>
<dbReference type="Pfam" id="PF16363">
    <property type="entry name" value="GDP_Man_Dehyd"/>
    <property type="match status" value="1"/>
</dbReference>
<keyword evidence="3" id="KW-0456">Lyase</keyword>
<dbReference type="InterPro" id="IPR016040">
    <property type="entry name" value="NAD(P)-bd_dom"/>
</dbReference>
<dbReference type="EMBL" id="CP084166">
    <property type="protein sequence ID" value="UJG42186.1"/>
    <property type="molecule type" value="Genomic_DNA"/>
</dbReference>
<dbReference type="AlphaFoldDB" id="A0A9Y1BNR3"/>
<sequence>MIYYLASLIDVYESIKKPELCYQVNTFGTLNIMENIRKYQEDSKFVFSSSGLVYGKTKYLPIDETHLLNPINCIFIF</sequence>
<evidence type="ECO:0000259" key="2">
    <source>
        <dbReference type="Pfam" id="PF16363"/>
    </source>
</evidence>